<dbReference type="InterPro" id="IPR036890">
    <property type="entry name" value="HATPase_C_sf"/>
</dbReference>
<accession>M2MYI9</accession>
<reference evidence="2 3" key="1">
    <citation type="journal article" date="2012" name="PLoS Pathog.">
        <title>Diverse lifestyles and strategies of plant pathogenesis encoded in the genomes of eighteen Dothideomycetes fungi.</title>
        <authorList>
            <person name="Ohm R.A."/>
            <person name="Feau N."/>
            <person name="Henrissat B."/>
            <person name="Schoch C.L."/>
            <person name="Horwitz B.A."/>
            <person name="Barry K.W."/>
            <person name="Condon B.J."/>
            <person name="Copeland A.C."/>
            <person name="Dhillon B."/>
            <person name="Glaser F."/>
            <person name="Hesse C.N."/>
            <person name="Kosti I."/>
            <person name="LaButti K."/>
            <person name="Lindquist E.A."/>
            <person name="Lucas S."/>
            <person name="Salamov A.A."/>
            <person name="Bradshaw R.E."/>
            <person name="Ciuffetti L."/>
            <person name="Hamelin R.C."/>
            <person name="Kema G.H.J."/>
            <person name="Lawrence C."/>
            <person name="Scott J.A."/>
            <person name="Spatafora J.W."/>
            <person name="Turgeon B.G."/>
            <person name="de Wit P.J.G.M."/>
            <person name="Zhong S."/>
            <person name="Goodwin S.B."/>
            <person name="Grigoriev I.V."/>
        </authorList>
    </citation>
    <scope>NUCLEOTIDE SEQUENCE [LARGE SCALE GENOMIC DNA]</scope>
    <source>
        <strain evidence="2 3">UAMH 10762</strain>
    </source>
</reference>
<dbReference type="RefSeq" id="XP_007681717.1">
    <property type="nucleotide sequence ID" value="XM_007683527.1"/>
</dbReference>
<dbReference type="OrthoDB" id="1262810at2759"/>
<dbReference type="InterPro" id="IPR024975">
    <property type="entry name" value="NOV_C"/>
</dbReference>
<evidence type="ECO:0000313" key="3">
    <source>
        <dbReference type="Proteomes" id="UP000011761"/>
    </source>
</evidence>
<dbReference type="Gene3D" id="3.30.565.10">
    <property type="entry name" value="Histidine kinase-like ATPase, C-terminal domain"/>
    <property type="match status" value="1"/>
</dbReference>
<keyword evidence="3" id="KW-1185">Reference proteome</keyword>
<dbReference type="KEGG" id="bcom:BAUCODRAFT_152628"/>
<proteinExistence type="predicted"/>
<dbReference type="GeneID" id="19109237"/>
<feature type="domain" description="Protein NO VEIN C-terminal" evidence="1">
    <location>
        <begin position="1430"/>
        <end position="1481"/>
    </location>
</feature>
<dbReference type="PANTHER" id="PTHR32387">
    <property type="entry name" value="WU:FJ29H11"/>
    <property type="match status" value="1"/>
</dbReference>
<name>M2MYI9_BAUPA</name>
<dbReference type="Pfam" id="PF13020">
    <property type="entry name" value="NOV_C"/>
    <property type="match status" value="1"/>
</dbReference>
<dbReference type="eggNOG" id="ENOG502QQIR">
    <property type="taxonomic scope" value="Eukaryota"/>
</dbReference>
<dbReference type="Proteomes" id="UP000011761">
    <property type="component" value="Unassembled WGS sequence"/>
</dbReference>
<protein>
    <recommendedName>
        <fullName evidence="1">Protein NO VEIN C-terminal domain-containing protein</fullName>
    </recommendedName>
</protein>
<dbReference type="HOGENOM" id="CLU_000570_2_1_1"/>
<dbReference type="EMBL" id="KB445564">
    <property type="protein sequence ID" value="EMC91365.1"/>
    <property type="molecule type" value="Genomic_DNA"/>
</dbReference>
<gene>
    <name evidence="2" type="ORF">BAUCODRAFT_152628</name>
</gene>
<organism evidence="2 3">
    <name type="scientific">Baudoinia panamericana (strain UAMH 10762)</name>
    <name type="common">Angels' share fungus</name>
    <name type="synonym">Baudoinia compniacensis (strain UAMH 10762)</name>
    <dbReference type="NCBI Taxonomy" id="717646"/>
    <lineage>
        <taxon>Eukaryota</taxon>
        <taxon>Fungi</taxon>
        <taxon>Dikarya</taxon>
        <taxon>Ascomycota</taxon>
        <taxon>Pezizomycotina</taxon>
        <taxon>Dothideomycetes</taxon>
        <taxon>Dothideomycetidae</taxon>
        <taxon>Mycosphaerellales</taxon>
        <taxon>Teratosphaeriaceae</taxon>
        <taxon>Baudoinia</taxon>
    </lineage>
</organism>
<evidence type="ECO:0000259" key="1">
    <source>
        <dbReference type="Pfam" id="PF13020"/>
    </source>
</evidence>
<dbReference type="SUPFAM" id="SSF55874">
    <property type="entry name" value="ATPase domain of HSP90 chaperone/DNA topoisomerase II/histidine kinase"/>
    <property type="match status" value="1"/>
</dbReference>
<dbReference type="InterPro" id="IPR052957">
    <property type="entry name" value="Auxin_embryo_med"/>
</dbReference>
<dbReference type="OMA" id="MIAPIWE"/>
<evidence type="ECO:0000313" key="2">
    <source>
        <dbReference type="EMBL" id="EMC91365.1"/>
    </source>
</evidence>
<sequence>MDDVVEARALINDIRRRKHVDDPGDVDDNAKDLTNALRILSEELYSKPTHFILELIQNADDNNYPEDVRPKLTLLYREDGYLWIGCNEIGFTAANVRALCGIGDSTKKVENSQKGYIGEKGIGFKSAFKVAAEIWVKSGAISFKFDKHKPLGMIAPMWTDFFENAHIKERTMFCFHILPEHQGTVQENLLELKPELLLFLRKLHVLQVKIQKTSADVKHSFSLSKVEGETAGIRSITLRHQMFRPRNQTYTEAFLVFDQMIENMPTEKKRPNVMKSQIVLAFPVNDQNQPAMRSRLTFNFLPVRSYGLPFVLQADFMLSASREEILLGNRWNAVLVAATIDVFVACVERFNSTNTLRYTWPRFTKPLGVPYGSIFNSYFKELWRRLMQEPVLEAQDGTFAKPALLQSVPLEFTDGGNPPSPLIYPDHGPVAYLSTAYDVSDLTELSVVQQTPDTFSKLITEYASTEPELFRAQPTPWHSRLADAILRSGTQRFRSVAIIPMRDGEWLSSKDEPFYFADFGRSVAVPKGINVPLIDEAAAEDEVRRQLFSSFGARMIGVAQIYELILRHHSDCNGYSTRWTAEEAVTHAKFLYSAPSKPRHSDLTMLRLAAQGTKQLRLASELYMDIPGSAFRIGELFGVRRNDVQLLHPAYFPEKAPQGWLRWLEHDLGVRTLPRATSSNTITTEFRWLVENKASATWLTLLRDYWDHYTHQLAFSASRTFFANTSVECKDGKRRPLKEVYLATTHVKSEPFAADVVPFLAVKDSDDPRWTKLSVLQLSTQPDLRLYLSTLVTLPKRKPDSFKVVDVKRLYTGIQRLLHHDRISVVEAFAKNELVYVETHPKKWLGLKQCRGRSLLGLPRLVALADHYRNLTGLFVETLGVKDADASDVVDELCSLSGDIKQAGAVKDLLRLLSSNFVRHDSFKADVLDRLKYSTVKVMPVVSAQQCVEMRSVNDTTWFIADRSQLRKVFSGSIALLDLDMSAVHTQEVLLKHLGVSNRYLGRLVTEKTEVCGEASYHPGLTQLLRAKACYIAPLAHQLRRDGAFRSLSTAEMRCAESLVLRRSININGKATYARDDEGHTVFRYEQDHLIIYISERLAASGVFTLCDKLVEEFEIPHKYTVLLSTILAMPNDAYLRDELEKEKLAVYEVAVSGADQAVGPDMTDYTEGFLPSQLTGFSEVVKRQAVEDGVEITDTALDGESDLPPVLTEQLGHSMLPESLNTLKTAKKTAKKTAPTPPIMPLKARSNGTSADRVALKIDSLVDVKKLKRAANTLNMHDVSVIGRLAKASNGMAAAPHKPFDIGSLRTTLDDDFGPTKHAATAGIVKKGARVLPIVSNAAATTEADEYQLAIGSAGELFVFNLLAEHFEVKIDSWTSDVRMQHGHPDFEDFEGFYSDFTITNGTTCDRIAYWLGETGCEAASQWMGKDVTFHIEVKATSGRREEPFLISPNQFNQARQWHESNADVYIILRVYDLQSSPQVCAYVDPYAMWQAKELLFTAQGGYYVRPA</sequence>
<dbReference type="NCBIfam" id="NF047352">
    <property type="entry name" value="P_loop_sacsin"/>
    <property type="match status" value="1"/>
</dbReference>
<dbReference type="PANTHER" id="PTHR32387:SF0">
    <property type="entry name" value="PROTEIN NO VEIN"/>
    <property type="match status" value="1"/>
</dbReference>